<reference evidence="1" key="1">
    <citation type="submission" date="2020-08" db="EMBL/GenBank/DDBJ databases">
        <title>Multicomponent nature underlies the extraordinary mechanical properties of spider dragline silk.</title>
        <authorList>
            <person name="Kono N."/>
            <person name="Nakamura H."/>
            <person name="Mori M."/>
            <person name="Yoshida Y."/>
            <person name="Ohtoshi R."/>
            <person name="Malay A.D."/>
            <person name="Moran D.A.P."/>
            <person name="Tomita M."/>
            <person name="Numata K."/>
            <person name="Arakawa K."/>
        </authorList>
    </citation>
    <scope>NUCLEOTIDE SEQUENCE</scope>
</reference>
<evidence type="ECO:0000313" key="1">
    <source>
        <dbReference type="EMBL" id="GFU28152.1"/>
    </source>
</evidence>
<protein>
    <submittedName>
        <fullName evidence="1">Uncharacterized protein</fullName>
    </submittedName>
</protein>
<dbReference type="EMBL" id="BMAW01032986">
    <property type="protein sequence ID" value="GFU28152.1"/>
    <property type="molecule type" value="Genomic_DNA"/>
</dbReference>
<sequence length="120" mass="13680">MISYRFEFVPDLLLIDPKLRVSFQYNQLSLSNYHCQPCTNDETTFQLFQGIRYLDSPFWITLTADKENNIGYIYSLGAKSCSSDGISGLNPPRRVGATEDIYGTIKSMNSSEPSLYNRQC</sequence>
<gene>
    <name evidence="1" type="ORF">NPIL_451471</name>
</gene>
<organism evidence="1 2">
    <name type="scientific">Nephila pilipes</name>
    <name type="common">Giant wood spider</name>
    <name type="synonym">Nephila maculata</name>
    <dbReference type="NCBI Taxonomy" id="299642"/>
    <lineage>
        <taxon>Eukaryota</taxon>
        <taxon>Metazoa</taxon>
        <taxon>Ecdysozoa</taxon>
        <taxon>Arthropoda</taxon>
        <taxon>Chelicerata</taxon>
        <taxon>Arachnida</taxon>
        <taxon>Araneae</taxon>
        <taxon>Araneomorphae</taxon>
        <taxon>Entelegynae</taxon>
        <taxon>Araneoidea</taxon>
        <taxon>Nephilidae</taxon>
        <taxon>Nephila</taxon>
    </lineage>
</organism>
<dbReference type="AlphaFoldDB" id="A0A8X6QND7"/>
<accession>A0A8X6QND7</accession>
<evidence type="ECO:0000313" key="2">
    <source>
        <dbReference type="Proteomes" id="UP000887013"/>
    </source>
</evidence>
<dbReference type="Proteomes" id="UP000887013">
    <property type="component" value="Unassembled WGS sequence"/>
</dbReference>
<comment type="caution">
    <text evidence="1">The sequence shown here is derived from an EMBL/GenBank/DDBJ whole genome shotgun (WGS) entry which is preliminary data.</text>
</comment>
<keyword evidence="2" id="KW-1185">Reference proteome</keyword>
<proteinExistence type="predicted"/>
<name>A0A8X6QND7_NEPPI</name>